<sequence>MAELRSFRDASDTVFLLAALVLSLISFALIWSTFRDHLRNYKYPSLQMCCLRILALAPVYALSSWLMMVLLPQASYIEVLRDVYETYSLYCYWVILVLWVGGQRRAIEILAAEGPSASDCMMCPLLPAHGCPKFSGLTLARFQNAMSHFRYWRLAIFQWMAIKPTLTLVHSVLLSLRLGGLNSWRAFTLLSTFVGMHGVLDTYSCLLPYLRGLQGSIKFLFQGSIKFLCIKLLVGVTLLQQALVNALLGYGAIPEEPRENGYTAPERAQRLLSTITIVEMSLFSWLLSYVFSRHSLQRLDSELPARAKSKLMSQQPDKAAAPEKPAGDPEHPLHQVMHGTQLSSGDVVSRQVRVGQAEGSVPNWDTEIEAEDDLGGRVSFRQILALWDVVTWRTVEDRHAWALAGRTSPPPEREAQTSPACKKVSAA</sequence>
<feature type="region of interest" description="Disordered" evidence="5">
    <location>
        <begin position="307"/>
        <end position="333"/>
    </location>
</feature>
<protein>
    <submittedName>
        <fullName evidence="7">Duf300-domain-containing protein</fullName>
    </submittedName>
</protein>
<feature type="transmembrane region" description="Helical" evidence="6">
    <location>
        <begin position="14"/>
        <end position="32"/>
    </location>
</feature>
<reference evidence="7" key="1">
    <citation type="submission" date="2014-05" db="EMBL/GenBank/DDBJ databases">
        <title>The transcriptome of the halophilic microalga Tetraselmis sp. GSL018 isolated from the Great Salt Lake, Utah.</title>
        <authorList>
            <person name="Jinkerson R.E."/>
            <person name="D'Adamo S."/>
            <person name="Posewitz M.C."/>
        </authorList>
    </citation>
    <scope>NUCLEOTIDE SEQUENCE</scope>
    <source>
        <strain evidence="7">GSL018</strain>
    </source>
</reference>
<accession>A0A061RN73</accession>
<dbReference type="SMART" id="SM01417">
    <property type="entry name" value="Solute_trans_a"/>
    <property type="match status" value="1"/>
</dbReference>
<comment type="subcellular location">
    <subcellularLocation>
        <location evidence="1">Membrane</location>
        <topology evidence="1">Multi-pass membrane protein</topology>
    </subcellularLocation>
</comment>
<dbReference type="Pfam" id="PF03619">
    <property type="entry name" value="Solute_trans_a"/>
    <property type="match status" value="1"/>
</dbReference>
<dbReference type="PANTHER" id="PTHR23423">
    <property type="entry name" value="ORGANIC SOLUTE TRANSPORTER-RELATED"/>
    <property type="match status" value="1"/>
</dbReference>
<feature type="region of interest" description="Disordered" evidence="5">
    <location>
        <begin position="404"/>
        <end position="427"/>
    </location>
</feature>
<dbReference type="EMBL" id="GBEZ01011412">
    <property type="protein sequence ID" value="JAC74372.1"/>
    <property type="molecule type" value="Transcribed_RNA"/>
</dbReference>
<feature type="transmembrane region" description="Helical" evidence="6">
    <location>
        <begin position="271"/>
        <end position="291"/>
    </location>
</feature>
<dbReference type="AlphaFoldDB" id="A0A061RN73"/>
<feature type="transmembrane region" description="Helical" evidence="6">
    <location>
        <begin position="53"/>
        <end position="71"/>
    </location>
</feature>
<gene>
    <name evidence="7" type="ORF">TSPGSL018_26145</name>
</gene>
<keyword evidence="3 6" id="KW-1133">Transmembrane helix</keyword>
<feature type="transmembrane region" description="Helical" evidence="6">
    <location>
        <begin position="151"/>
        <end position="174"/>
    </location>
</feature>
<keyword evidence="4 6" id="KW-0472">Membrane</keyword>
<feature type="transmembrane region" description="Helical" evidence="6">
    <location>
        <begin position="186"/>
        <end position="207"/>
    </location>
</feature>
<feature type="transmembrane region" description="Helical" evidence="6">
    <location>
        <begin position="83"/>
        <end position="101"/>
    </location>
</feature>
<dbReference type="GO" id="GO:0016020">
    <property type="term" value="C:membrane"/>
    <property type="evidence" value="ECO:0007669"/>
    <property type="project" value="UniProtKB-SubCell"/>
</dbReference>
<name>A0A061RN73_9CHLO</name>
<evidence type="ECO:0000256" key="5">
    <source>
        <dbReference type="SAM" id="MobiDB-lite"/>
    </source>
</evidence>
<evidence type="ECO:0000256" key="3">
    <source>
        <dbReference type="ARBA" id="ARBA00022989"/>
    </source>
</evidence>
<proteinExistence type="predicted"/>
<evidence type="ECO:0000256" key="1">
    <source>
        <dbReference type="ARBA" id="ARBA00004141"/>
    </source>
</evidence>
<evidence type="ECO:0000256" key="4">
    <source>
        <dbReference type="ARBA" id="ARBA00023136"/>
    </source>
</evidence>
<evidence type="ECO:0000256" key="6">
    <source>
        <dbReference type="SAM" id="Phobius"/>
    </source>
</evidence>
<feature type="transmembrane region" description="Helical" evidence="6">
    <location>
        <begin position="228"/>
        <end position="251"/>
    </location>
</feature>
<evidence type="ECO:0000313" key="7">
    <source>
        <dbReference type="EMBL" id="JAC74372.1"/>
    </source>
</evidence>
<evidence type="ECO:0000256" key="2">
    <source>
        <dbReference type="ARBA" id="ARBA00022692"/>
    </source>
</evidence>
<keyword evidence="2 6" id="KW-0812">Transmembrane</keyword>
<organism evidence="7">
    <name type="scientific">Tetraselmis sp. GSL018</name>
    <dbReference type="NCBI Taxonomy" id="582737"/>
    <lineage>
        <taxon>Eukaryota</taxon>
        <taxon>Viridiplantae</taxon>
        <taxon>Chlorophyta</taxon>
        <taxon>core chlorophytes</taxon>
        <taxon>Chlorodendrophyceae</taxon>
        <taxon>Chlorodendrales</taxon>
        <taxon>Chlorodendraceae</taxon>
        <taxon>Tetraselmis</taxon>
    </lineage>
</organism>
<dbReference type="InterPro" id="IPR005178">
    <property type="entry name" value="Ostalpha/TMEM184C"/>
</dbReference>